<evidence type="ECO:0000313" key="3">
    <source>
        <dbReference type="Proteomes" id="UP000034562"/>
    </source>
</evidence>
<comment type="caution">
    <text evidence="2">The sequence shown here is derived from an EMBL/GenBank/DDBJ whole genome shotgun (WGS) entry which is preliminary data.</text>
</comment>
<dbReference type="GO" id="GO:0032259">
    <property type="term" value="P:methylation"/>
    <property type="evidence" value="ECO:0007669"/>
    <property type="project" value="UniProtKB-KW"/>
</dbReference>
<dbReference type="InterPro" id="IPR011335">
    <property type="entry name" value="Restrct_endonuc-II-like"/>
</dbReference>
<dbReference type="EMBL" id="LBZK01000031">
    <property type="protein sequence ID" value="KKR70027.1"/>
    <property type="molecule type" value="Genomic_DNA"/>
</dbReference>
<dbReference type="AlphaFoldDB" id="A0A0G0W426"/>
<evidence type="ECO:0000313" key="2">
    <source>
        <dbReference type="EMBL" id="KKR70027.1"/>
    </source>
</evidence>
<dbReference type="Pfam" id="PF14511">
    <property type="entry name" value="RE_EcoO109I"/>
    <property type="match status" value="1"/>
</dbReference>
<evidence type="ECO:0000259" key="1">
    <source>
        <dbReference type="Pfam" id="PF14511"/>
    </source>
</evidence>
<accession>A0A0G0W426</accession>
<organism evidence="2 3">
    <name type="scientific">Candidatus Woesebacteria bacterium GW2011_GWA2_40_7b</name>
    <dbReference type="NCBI Taxonomy" id="1618563"/>
    <lineage>
        <taxon>Bacteria</taxon>
        <taxon>Candidatus Woeseibacteriota</taxon>
    </lineage>
</organism>
<protein>
    <submittedName>
        <fullName evidence="2">Methylase N-4/N-6 domain protein</fullName>
    </submittedName>
</protein>
<dbReference type="CDD" id="cd22345">
    <property type="entry name" value="PDDEXK_nuclease"/>
    <property type="match status" value="1"/>
</dbReference>
<dbReference type="Proteomes" id="UP000034562">
    <property type="component" value="Unassembled WGS sequence"/>
</dbReference>
<reference evidence="2 3" key="1">
    <citation type="journal article" date="2015" name="Nature">
        <title>rRNA introns, odd ribosomes, and small enigmatic genomes across a large radiation of phyla.</title>
        <authorList>
            <person name="Brown C.T."/>
            <person name="Hug L.A."/>
            <person name="Thomas B.C."/>
            <person name="Sharon I."/>
            <person name="Castelle C.J."/>
            <person name="Singh A."/>
            <person name="Wilkins M.J."/>
            <person name="Williams K.H."/>
            <person name="Banfield J.F."/>
        </authorList>
    </citation>
    <scope>NUCLEOTIDE SEQUENCE [LARGE SCALE GENOMIC DNA]</scope>
</reference>
<name>A0A0G0W426_9BACT</name>
<dbReference type="STRING" id="1618563.UU12_C0031G0006"/>
<dbReference type="PATRIC" id="fig|1618563.3.peg.542"/>
<dbReference type="InterPro" id="IPR012297">
    <property type="entry name" value="EcoO109IR_cat_dom_sf"/>
</dbReference>
<feature type="domain" description="Type II restriction endonuclease EcoO109IR" evidence="1">
    <location>
        <begin position="22"/>
        <end position="227"/>
    </location>
</feature>
<gene>
    <name evidence="2" type="ORF">UU12_C0031G0006</name>
</gene>
<dbReference type="InterPro" id="IPR032793">
    <property type="entry name" value="RE_EcoO109IR"/>
</dbReference>
<keyword evidence="2" id="KW-0489">Methyltransferase</keyword>
<proteinExistence type="predicted"/>
<dbReference type="GO" id="GO:0008168">
    <property type="term" value="F:methyltransferase activity"/>
    <property type="evidence" value="ECO:0007669"/>
    <property type="project" value="UniProtKB-KW"/>
</dbReference>
<keyword evidence="2" id="KW-0808">Transferase</keyword>
<dbReference type="SUPFAM" id="SSF52980">
    <property type="entry name" value="Restriction endonuclease-like"/>
    <property type="match status" value="1"/>
</dbReference>
<dbReference type="Gene3D" id="3.40.1560.10">
    <property type="entry name" value="type ii restriction endonuclease, domain 2"/>
    <property type="match status" value="1"/>
</dbReference>
<sequence>MKKILLKLVNNPSYMDKISQDELQSFISEKVISPFYKKRFDKLEELTLNKILKRKNPYLFKAKNIQTAEELVKYTLDAFLSSQEETIFGNLMEELAIFVCAKVFNGYKAEQGKFKSIDLIFNRDGNTYIVGIKSGPYWGNKDQIDKLKNNFRKARAVLQKYGDGNKVIAVNGCIYGKEHNPYKIDRGDRNKSYYKLCGQEFWEFISGDDNFYQKIIIPIDKEAKKRDEVFKDAYHAKVNELTKDFSKNYLNKDSRIDWEKIINFVSKKD</sequence>